<evidence type="ECO:0008006" key="3">
    <source>
        <dbReference type="Google" id="ProtNLM"/>
    </source>
</evidence>
<dbReference type="EMBL" id="MRVI01000001">
    <property type="protein sequence ID" value="OOC62636.1"/>
    <property type="molecule type" value="Genomic_DNA"/>
</dbReference>
<gene>
    <name evidence="1" type="ORF">BBD40_12655</name>
</gene>
<comment type="caution">
    <text evidence="1">The sequence shown here is derived from an EMBL/GenBank/DDBJ whole genome shotgun (WGS) entry which is preliminary data.</text>
</comment>
<proteinExistence type="predicted"/>
<evidence type="ECO:0000313" key="1">
    <source>
        <dbReference type="EMBL" id="OOC62636.1"/>
    </source>
</evidence>
<sequence>MMKELNPRPRLLRWHFDDEVETDIPEEWNWIEVTMHFTDDSKRWSILYTPERLLNNLSRPNIDPPGLHMQQLIVVRSYEISDIDRVLRVFDEEDKLIEASMAYPE</sequence>
<evidence type="ECO:0000313" key="2">
    <source>
        <dbReference type="Proteomes" id="UP000189059"/>
    </source>
</evidence>
<keyword evidence="2" id="KW-1185">Reference proteome</keyword>
<name>A0ABX3JYF4_9BACL</name>
<accession>A0ABX3JYF4</accession>
<organism evidence="1 2">
    <name type="scientific">Paenibacillus ihbetae</name>
    <dbReference type="NCBI Taxonomy" id="1870820"/>
    <lineage>
        <taxon>Bacteria</taxon>
        <taxon>Bacillati</taxon>
        <taxon>Bacillota</taxon>
        <taxon>Bacilli</taxon>
        <taxon>Bacillales</taxon>
        <taxon>Paenibacillaceae</taxon>
        <taxon>Paenibacillus</taxon>
    </lineage>
</organism>
<reference evidence="1 2" key="1">
    <citation type="submission" date="2016-12" db="EMBL/GenBank/DDBJ databases">
        <title>Genome sequencing and description of Paenibacillus sp. nov. from high altitude lake in the Indian Trans- Himalayas.</title>
        <authorList>
            <person name="Kiran S."/>
            <person name="Swarnkar M.K."/>
            <person name="Rana A."/>
            <person name="Tewari R."/>
            <person name="Gulati A."/>
        </authorList>
    </citation>
    <scope>NUCLEOTIDE SEQUENCE [LARGE SCALE GENOMIC DNA]</scope>
    <source>
        <strain evidence="1 2">IHBB 9951</strain>
    </source>
</reference>
<dbReference type="RefSeq" id="WP_077567413.1">
    <property type="nucleotide sequence ID" value="NZ_MRVI01000001.1"/>
</dbReference>
<protein>
    <recommendedName>
        <fullName evidence="3">Transposase</fullName>
    </recommendedName>
</protein>
<dbReference type="Proteomes" id="UP000189059">
    <property type="component" value="Unassembled WGS sequence"/>
</dbReference>